<gene>
    <name evidence="2" type="ORF">TorRG33x02_135670</name>
</gene>
<dbReference type="InterPro" id="IPR055290">
    <property type="entry name" value="At3g26010-like"/>
</dbReference>
<accession>A0A2P5EYV3</accession>
<reference evidence="3" key="1">
    <citation type="submission" date="2016-06" db="EMBL/GenBank/DDBJ databases">
        <title>Parallel loss of symbiosis genes in relatives of nitrogen-fixing non-legume Parasponia.</title>
        <authorList>
            <person name="Van Velzen R."/>
            <person name="Holmer R."/>
            <person name="Bu F."/>
            <person name="Rutten L."/>
            <person name="Van Zeijl A."/>
            <person name="Liu W."/>
            <person name="Santuari L."/>
            <person name="Cao Q."/>
            <person name="Sharma T."/>
            <person name="Shen D."/>
            <person name="Roswanjaya Y."/>
            <person name="Wardhani T."/>
            <person name="Kalhor M.S."/>
            <person name="Jansen J."/>
            <person name="Van den Hoogen J."/>
            <person name="Gungor B."/>
            <person name="Hartog M."/>
            <person name="Hontelez J."/>
            <person name="Verver J."/>
            <person name="Yang W.-C."/>
            <person name="Schijlen E."/>
            <person name="Repin R."/>
            <person name="Schilthuizen M."/>
            <person name="Schranz E."/>
            <person name="Heidstra R."/>
            <person name="Miyata K."/>
            <person name="Fedorova E."/>
            <person name="Kohlen W."/>
            <person name="Bisseling T."/>
            <person name="Smit S."/>
            <person name="Geurts R."/>
        </authorList>
    </citation>
    <scope>NUCLEOTIDE SEQUENCE [LARGE SCALE GENOMIC DNA]</scope>
    <source>
        <strain evidence="3">cv. RG33-2</strain>
    </source>
</reference>
<dbReference type="OrthoDB" id="1475472at2759"/>
<name>A0A2P5EYV3_TREOI</name>
<comment type="caution">
    <text evidence="2">The sequence shown here is derived from an EMBL/GenBank/DDBJ whole genome shotgun (WGS) entry which is preliminary data.</text>
</comment>
<dbReference type="FunCoup" id="A0A2P5EYV3">
    <property type="interactions" value="130"/>
</dbReference>
<dbReference type="PANTHER" id="PTHR35546:SF130">
    <property type="entry name" value="EXPRESSED PROTEIN"/>
    <property type="match status" value="1"/>
</dbReference>
<dbReference type="EMBL" id="JXTC01000081">
    <property type="protein sequence ID" value="PON90710.1"/>
    <property type="molecule type" value="Genomic_DNA"/>
</dbReference>
<dbReference type="Proteomes" id="UP000237000">
    <property type="component" value="Unassembled WGS sequence"/>
</dbReference>
<evidence type="ECO:0000313" key="2">
    <source>
        <dbReference type="EMBL" id="PON90710.1"/>
    </source>
</evidence>
<protein>
    <recommendedName>
        <fullName evidence="1">F-box protein At3g26010-like beta-propeller domain-containing protein</fullName>
    </recommendedName>
</protein>
<dbReference type="PANTHER" id="PTHR35546">
    <property type="entry name" value="F-BOX PROTEIN INTERACTION DOMAIN PROTEIN-RELATED"/>
    <property type="match status" value="1"/>
</dbReference>
<feature type="domain" description="F-box protein At3g26010-like beta-propeller" evidence="1">
    <location>
        <begin position="118"/>
        <end position="289"/>
    </location>
</feature>
<dbReference type="InParanoid" id="A0A2P5EYV3"/>
<keyword evidence="3" id="KW-1185">Reference proteome</keyword>
<dbReference type="Pfam" id="PF24750">
    <property type="entry name" value="b-prop_At3g26010-like"/>
    <property type="match status" value="1"/>
</dbReference>
<sequence>MVKQRKRKRSDELTPELALVRRSSVRLKSKVDDDDDDDIEETVATKFMSIVTDDLLLEILVRLPHLRFLIQSSTYIHPFYELFSEKSKILNGRSKLPSSSSITTSATYLNFLPFNSVRLLASFDDLLLVSNDLKSVGGDDCYYVCNPLTRQWVKLPQPSIELDIWHPGCCGLVCKRKLGYTDINSQYSYKIVLITRDWNDGNEFCVTIFCSEVGKWSTTKLLSSRPFDAWDRFALAFVASNGIIYWTLKRTISLVNGVNVPVVKAIIGFDSFNNDSTDPKRCRIIDRPVDFVGGWHSYKDKVSLGLVRGQLRLS</sequence>
<evidence type="ECO:0000259" key="1">
    <source>
        <dbReference type="Pfam" id="PF24750"/>
    </source>
</evidence>
<organism evidence="2 3">
    <name type="scientific">Trema orientale</name>
    <name type="common">Charcoal tree</name>
    <name type="synonym">Celtis orientalis</name>
    <dbReference type="NCBI Taxonomy" id="63057"/>
    <lineage>
        <taxon>Eukaryota</taxon>
        <taxon>Viridiplantae</taxon>
        <taxon>Streptophyta</taxon>
        <taxon>Embryophyta</taxon>
        <taxon>Tracheophyta</taxon>
        <taxon>Spermatophyta</taxon>
        <taxon>Magnoliopsida</taxon>
        <taxon>eudicotyledons</taxon>
        <taxon>Gunneridae</taxon>
        <taxon>Pentapetalae</taxon>
        <taxon>rosids</taxon>
        <taxon>fabids</taxon>
        <taxon>Rosales</taxon>
        <taxon>Cannabaceae</taxon>
        <taxon>Trema</taxon>
    </lineage>
</organism>
<evidence type="ECO:0000313" key="3">
    <source>
        <dbReference type="Proteomes" id="UP000237000"/>
    </source>
</evidence>
<dbReference type="InterPro" id="IPR056592">
    <property type="entry name" value="Beta-prop_At3g26010-like"/>
</dbReference>
<proteinExistence type="predicted"/>
<dbReference type="AlphaFoldDB" id="A0A2P5EYV3"/>